<accession>A0A0E0RH56</accession>
<dbReference type="HOGENOM" id="CLU_2871634_0_0_1"/>
<sequence>MSSLSPDAVSPSLPRTEKLVLAVTHHWPACLPESLSAATPDGLIVYSNQQSDGAVERRRKRKKK</sequence>
<evidence type="ECO:0000313" key="2">
    <source>
        <dbReference type="Proteomes" id="UP000008022"/>
    </source>
</evidence>
<dbReference type="EnsemblPlants" id="ORUFI12G12750.1">
    <property type="protein sequence ID" value="ORUFI12G12750.1"/>
    <property type="gene ID" value="ORUFI12G12750"/>
</dbReference>
<dbReference type="Gramene" id="ORUFI12G12750.1">
    <property type="protein sequence ID" value="ORUFI12G12750.1"/>
    <property type="gene ID" value="ORUFI12G12750"/>
</dbReference>
<proteinExistence type="predicted"/>
<organism evidence="1 2">
    <name type="scientific">Oryza rufipogon</name>
    <name type="common">Brownbeard rice</name>
    <name type="synonym">Asian wild rice</name>
    <dbReference type="NCBI Taxonomy" id="4529"/>
    <lineage>
        <taxon>Eukaryota</taxon>
        <taxon>Viridiplantae</taxon>
        <taxon>Streptophyta</taxon>
        <taxon>Embryophyta</taxon>
        <taxon>Tracheophyta</taxon>
        <taxon>Spermatophyta</taxon>
        <taxon>Magnoliopsida</taxon>
        <taxon>Liliopsida</taxon>
        <taxon>Poales</taxon>
        <taxon>Poaceae</taxon>
        <taxon>BOP clade</taxon>
        <taxon>Oryzoideae</taxon>
        <taxon>Oryzeae</taxon>
        <taxon>Oryzinae</taxon>
        <taxon>Oryza</taxon>
    </lineage>
</organism>
<protein>
    <submittedName>
        <fullName evidence="1">Uncharacterized protein</fullName>
    </submittedName>
</protein>
<keyword evidence="2" id="KW-1185">Reference proteome</keyword>
<reference evidence="2" key="1">
    <citation type="submission" date="2013-06" db="EMBL/GenBank/DDBJ databases">
        <authorList>
            <person name="Zhao Q."/>
        </authorList>
    </citation>
    <scope>NUCLEOTIDE SEQUENCE</scope>
    <source>
        <strain evidence="2">cv. W1943</strain>
    </source>
</reference>
<evidence type="ECO:0000313" key="1">
    <source>
        <dbReference type="EnsemblPlants" id="ORUFI12G12750.1"/>
    </source>
</evidence>
<dbReference type="AlphaFoldDB" id="A0A0E0RH56"/>
<reference evidence="1" key="2">
    <citation type="submission" date="2015-06" db="UniProtKB">
        <authorList>
            <consortium name="EnsemblPlants"/>
        </authorList>
    </citation>
    <scope>IDENTIFICATION</scope>
</reference>
<name>A0A0E0RH56_ORYRU</name>
<dbReference type="Proteomes" id="UP000008022">
    <property type="component" value="Unassembled WGS sequence"/>
</dbReference>